<accession>A0A316F1G8</accession>
<feature type="region of interest" description="Disordered" evidence="1">
    <location>
        <begin position="199"/>
        <end position="231"/>
    </location>
</feature>
<sequence length="231" mass="25049">MKSKRSGAASWLAAAVTVVLIAGVALAVWFAGPARQPHAGGPETSGNVPAARPDDAPGVPPMHAEANEAEADYPGAIAGLADRAEAERHLSFLSKERLRDSRLIRYRYDTLRHLQPNDRFDLYLPNLDTVVSARLHAREDGNGWSRWRGALLDADGAPAHRFLITEAPSDRYAVAYLETPDGAMHLEAKNGYGWMRPAGFDHRHESTPPDDALIPPADAAPPPLSKENTAR</sequence>
<reference evidence="2 3" key="1">
    <citation type="submission" date="2018-05" db="EMBL/GenBank/DDBJ databases">
        <title>Genomic Encyclopedia of Type Strains, Phase IV (KMG-V): Genome sequencing to study the core and pangenomes of soil and plant-associated prokaryotes.</title>
        <authorList>
            <person name="Whitman W."/>
        </authorList>
    </citation>
    <scope>NUCLEOTIDE SEQUENCE [LARGE SCALE GENOMIC DNA]</scope>
    <source>
        <strain evidence="2 3">SLV-132</strain>
    </source>
</reference>
<dbReference type="RefSeq" id="WP_181366110.1">
    <property type="nucleotide sequence ID" value="NZ_QGGT01000001.1"/>
</dbReference>
<proteinExistence type="predicted"/>
<gene>
    <name evidence="2" type="ORF">C7419_1012181</name>
</gene>
<organism evidence="2 3">
    <name type="scientific">Cupriavidus plantarum</name>
    <dbReference type="NCBI Taxonomy" id="942865"/>
    <lineage>
        <taxon>Bacteria</taxon>
        <taxon>Pseudomonadati</taxon>
        <taxon>Pseudomonadota</taxon>
        <taxon>Betaproteobacteria</taxon>
        <taxon>Burkholderiales</taxon>
        <taxon>Burkholderiaceae</taxon>
        <taxon>Cupriavidus</taxon>
    </lineage>
</organism>
<feature type="region of interest" description="Disordered" evidence="1">
    <location>
        <begin position="37"/>
        <end position="63"/>
    </location>
</feature>
<evidence type="ECO:0000313" key="3">
    <source>
        <dbReference type="Proteomes" id="UP000245754"/>
    </source>
</evidence>
<protein>
    <submittedName>
        <fullName evidence="2">Uncharacterized protein</fullName>
    </submittedName>
</protein>
<keyword evidence="3" id="KW-1185">Reference proteome</keyword>
<name>A0A316F1G8_9BURK</name>
<evidence type="ECO:0000256" key="1">
    <source>
        <dbReference type="SAM" id="MobiDB-lite"/>
    </source>
</evidence>
<dbReference type="EMBL" id="QGGT01000001">
    <property type="protein sequence ID" value="PWK38286.1"/>
    <property type="molecule type" value="Genomic_DNA"/>
</dbReference>
<comment type="caution">
    <text evidence="2">The sequence shown here is derived from an EMBL/GenBank/DDBJ whole genome shotgun (WGS) entry which is preliminary data.</text>
</comment>
<dbReference type="AlphaFoldDB" id="A0A316F1G8"/>
<evidence type="ECO:0000313" key="2">
    <source>
        <dbReference type="EMBL" id="PWK38286.1"/>
    </source>
</evidence>
<dbReference type="Proteomes" id="UP000245754">
    <property type="component" value="Unassembled WGS sequence"/>
</dbReference>